<feature type="region of interest" description="Disordered" evidence="1">
    <location>
        <begin position="1"/>
        <end position="35"/>
    </location>
</feature>
<dbReference type="Pfam" id="PF01798">
    <property type="entry name" value="Nop"/>
    <property type="match status" value="1"/>
</dbReference>
<evidence type="ECO:0000313" key="3">
    <source>
        <dbReference type="EMBL" id="EMA52693.1"/>
    </source>
</evidence>
<dbReference type="InterPro" id="IPR036070">
    <property type="entry name" value="Nop_dom_sf"/>
</dbReference>
<feature type="domain" description="Nop" evidence="2">
    <location>
        <begin position="165"/>
        <end position="279"/>
    </location>
</feature>
<dbReference type="STRING" id="1227456.C450_11368"/>
<organism evidence="3 4">
    <name type="scientific">Halococcus salifodinae DSM 8989</name>
    <dbReference type="NCBI Taxonomy" id="1227456"/>
    <lineage>
        <taxon>Archaea</taxon>
        <taxon>Methanobacteriati</taxon>
        <taxon>Methanobacteriota</taxon>
        <taxon>Stenosarchaea group</taxon>
        <taxon>Halobacteria</taxon>
        <taxon>Halobacteriales</taxon>
        <taxon>Halococcaceae</taxon>
        <taxon>Halococcus</taxon>
    </lineage>
</organism>
<evidence type="ECO:0000259" key="2">
    <source>
        <dbReference type="PROSITE" id="PS51358"/>
    </source>
</evidence>
<reference evidence="3 4" key="1">
    <citation type="journal article" date="2014" name="PLoS Genet.">
        <title>Phylogenetically driven sequencing of extremely halophilic archaea reveals strategies for static and dynamic osmo-response.</title>
        <authorList>
            <person name="Becker E.A."/>
            <person name="Seitzer P.M."/>
            <person name="Tritt A."/>
            <person name="Larsen D."/>
            <person name="Krusor M."/>
            <person name="Yao A.I."/>
            <person name="Wu D."/>
            <person name="Madern D."/>
            <person name="Eisen J.A."/>
            <person name="Darling A.E."/>
            <person name="Facciotti M.T."/>
        </authorList>
    </citation>
    <scope>NUCLEOTIDE SEQUENCE [LARGE SCALE GENOMIC DNA]</scope>
    <source>
        <strain evidence="3 4">DSM 8989</strain>
    </source>
</reference>
<dbReference type="InterPro" id="IPR042239">
    <property type="entry name" value="Nop_C"/>
</dbReference>
<dbReference type="PANTHER" id="PTHR10894">
    <property type="entry name" value="NUCLEOLAR PROTEIN 5 NUCLEOLAR PROTEIN NOP5 NOP58"/>
    <property type="match status" value="1"/>
</dbReference>
<proteinExistence type="predicted"/>
<dbReference type="InterPro" id="IPR029012">
    <property type="entry name" value="Helix_hairpin_bin_sf"/>
</dbReference>
<dbReference type="PATRIC" id="fig|1227456.3.peg.2309"/>
<accession>M0N561</accession>
<keyword evidence="3" id="KW-0687">Ribonucleoprotein</keyword>
<dbReference type="PANTHER" id="PTHR10894:SF0">
    <property type="entry name" value="NUCLEOLAR PROTEIN 56"/>
    <property type="match status" value="1"/>
</dbReference>
<dbReference type="Gene3D" id="1.10.246.90">
    <property type="entry name" value="Nop domain"/>
    <property type="match status" value="1"/>
</dbReference>
<dbReference type="AlphaFoldDB" id="M0N561"/>
<dbReference type="InterPro" id="IPR002687">
    <property type="entry name" value="Nop_dom"/>
</dbReference>
<dbReference type="Gene3D" id="1.10.287.660">
    <property type="entry name" value="Helix hairpin bin"/>
    <property type="match status" value="1"/>
</dbReference>
<feature type="compositionally biased region" description="Basic and acidic residues" evidence="1">
    <location>
        <begin position="13"/>
        <end position="26"/>
    </location>
</feature>
<evidence type="ECO:0000256" key="1">
    <source>
        <dbReference type="SAM" id="MobiDB-lite"/>
    </source>
</evidence>
<dbReference type="GO" id="GO:0031428">
    <property type="term" value="C:box C/D methylation guide snoRNP complex"/>
    <property type="evidence" value="ECO:0007669"/>
    <property type="project" value="InterPro"/>
</dbReference>
<protein>
    <submittedName>
        <fullName evidence="3">Pre-mRNA processing ribonucleoprotein, binding domain-containing protein</fullName>
    </submittedName>
</protein>
<dbReference type="EMBL" id="AOME01000054">
    <property type="protein sequence ID" value="EMA52693.1"/>
    <property type="molecule type" value="Genomic_DNA"/>
</dbReference>
<comment type="caution">
    <text evidence="3">The sequence shown here is derived from an EMBL/GenBank/DDBJ whole genome shotgun (WGS) entry which is preliminary data.</text>
</comment>
<dbReference type="PROSITE" id="PS51358">
    <property type="entry name" value="NOP"/>
    <property type="match status" value="1"/>
</dbReference>
<dbReference type="OrthoDB" id="11877at2157"/>
<dbReference type="RefSeq" id="WP_005043450.1">
    <property type="nucleotide sequence ID" value="NZ_AOME01000054.1"/>
</dbReference>
<dbReference type="SUPFAM" id="SSF89124">
    <property type="entry name" value="Nop domain"/>
    <property type="match status" value="1"/>
</dbReference>
<keyword evidence="4" id="KW-1185">Reference proteome</keyword>
<gene>
    <name evidence="3" type="ORF">C450_11368</name>
</gene>
<evidence type="ECO:0000313" key="4">
    <source>
        <dbReference type="Proteomes" id="UP000011625"/>
    </source>
</evidence>
<dbReference type="GO" id="GO:0030515">
    <property type="term" value="F:snoRNA binding"/>
    <property type="evidence" value="ECO:0007669"/>
    <property type="project" value="InterPro"/>
</dbReference>
<dbReference type="Proteomes" id="UP000011625">
    <property type="component" value="Unassembled WGS sequence"/>
</dbReference>
<dbReference type="InterPro" id="IPR045056">
    <property type="entry name" value="Nop56/Nop58"/>
</dbReference>
<sequence length="295" mass="31948">MSEGAPVTGWFEGLERGDPDGARDAIETGSAEEAADWPARAVEAGFADTEEEYYAALREATITAAGEAAAERERADDRQVIHAVRAMDDTERMANELAERVAEWAASRTEDAGTGIEYCRELVDREDQNPDPADDRLAALAERVVDLDNEAAELEAYVERTVRTVVPNLAALAGPTLAARLLALAGGLESLARTSSSTVQVLGAEDALFAHLRGSAPSPKHGVIYTHEYVRHTHPDERGSAARALAGKLTIAARIDHYAGDRRPDLERELDERIARIRARHDDEDIDDRGDDGAA</sequence>
<name>M0N561_9EURY</name>